<protein>
    <submittedName>
        <fullName evidence="4">4-oxalocrotonate tautomerase</fullName>
    </submittedName>
</protein>
<dbReference type="Pfam" id="PF01361">
    <property type="entry name" value="Tautomerase"/>
    <property type="match status" value="1"/>
</dbReference>
<gene>
    <name evidence="4" type="ORF">D7S86_23685</name>
</gene>
<dbReference type="SUPFAM" id="SSF55331">
    <property type="entry name" value="Tautomerase/MIF"/>
    <property type="match status" value="1"/>
</dbReference>
<dbReference type="OrthoDB" id="8225112at2"/>
<dbReference type="GO" id="GO:0016853">
    <property type="term" value="F:isomerase activity"/>
    <property type="evidence" value="ECO:0007669"/>
    <property type="project" value="UniProtKB-KW"/>
</dbReference>
<dbReference type="InterPro" id="IPR004370">
    <property type="entry name" value="4-OT-like_dom"/>
</dbReference>
<evidence type="ECO:0000313" key="4">
    <source>
        <dbReference type="EMBL" id="RKP47146.1"/>
    </source>
</evidence>
<sequence length="76" mass="8365">MPFVHVQTIAGILSNDQKTEMLKRITDVMVEIEGRGDPSFRGSVWVKIDEHAPSNWSLGGLIPTAEMIAAKFPAID</sequence>
<evidence type="ECO:0000313" key="5">
    <source>
        <dbReference type="Proteomes" id="UP000270342"/>
    </source>
</evidence>
<accession>A0A494XF82</accession>
<proteinExistence type="inferred from homology"/>
<dbReference type="Gene3D" id="3.30.429.10">
    <property type="entry name" value="Macrophage Migration Inhibitory Factor"/>
    <property type="match status" value="1"/>
</dbReference>
<keyword evidence="5" id="KW-1185">Reference proteome</keyword>
<dbReference type="PANTHER" id="PTHR35530">
    <property type="entry name" value="TAUTOMERASE-RELATED"/>
    <property type="match status" value="1"/>
</dbReference>
<comment type="similarity">
    <text evidence="1">Belongs to the 4-oxalocrotonate tautomerase family.</text>
</comment>
<name>A0A494XF82_9BURK</name>
<dbReference type="RefSeq" id="WP_121090003.1">
    <property type="nucleotide sequence ID" value="NZ_RBZU01000013.1"/>
</dbReference>
<dbReference type="Proteomes" id="UP000270342">
    <property type="component" value="Unassembled WGS sequence"/>
</dbReference>
<evidence type="ECO:0000256" key="2">
    <source>
        <dbReference type="ARBA" id="ARBA00023235"/>
    </source>
</evidence>
<dbReference type="InterPro" id="IPR014347">
    <property type="entry name" value="Tautomerase/MIF_sf"/>
</dbReference>
<feature type="domain" description="4-oxalocrotonate tautomerase-like" evidence="3">
    <location>
        <begin position="2"/>
        <end position="64"/>
    </location>
</feature>
<organism evidence="4 5">
    <name type="scientific">Pararobbsia silviterrae</name>
    <dbReference type="NCBI Taxonomy" id="1792498"/>
    <lineage>
        <taxon>Bacteria</taxon>
        <taxon>Pseudomonadati</taxon>
        <taxon>Pseudomonadota</taxon>
        <taxon>Betaproteobacteria</taxon>
        <taxon>Burkholderiales</taxon>
        <taxon>Burkholderiaceae</taxon>
        <taxon>Pararobbsia</taxon>
    </lineage>
</organism>
<comment type="caution">
    <text evidence="4">The sequence shown here is derived from an EMBL/GenBank/DDBJ whole genome shotgun (WGS) entry which is preliminary data.</text>
</comment>
<keyword evidence="2" id="KW-0413">Isomerase</keyword>
<reference evidence="4 5" key="1">
    <citation type="submission" date="2018-10" db="EMBL/GenBank/DDBJ databases">
        <title>Robbsia sp. DHC34, isolated from soil.</title>
        <authorList>
            <person name="Gao Z.-H."/>
            <person name="Qiu L.-H."/>
        </authorList>
    </citation>
    <scope>NUCLEOTIDE SEQUENCE [LARGE SCALE GENOMIC DNA]</scope>
    <source>
        <strain evidence="4 5">DHC34</strain>
    </source>
</reference>
<dbReference type="AlphaFoldDB" id="A0A494XF82"/>
<evidence type="ECO:0000256" key="1">
    <source>
        <dbReference type="ARBA" id="ARBA00006723"/>
    </source>
</evidence>
<dbReference type="PANTHER" id="PTHR35530:SF1">
    <property type="entry name" value="2-HYDROXYMUCONATE TAUTOMERASE"/>
    <property type="match status" value="1"/>
</dbReference>
<dbReference type="EMBL" id="RBZU01000013">
    <property type="protein sequence ID" value="RKP47146.1"/>
    <property type="molecule type" value="Genomic_DNA"/>
</dbReference>
<evidence type="ECO:0000259" key="3">
    <source>
        <dbReference type="Pfam" id="PF01361"/>
    </source>
</evidence>